<name>A0A678TQF6_SACOF</name>
<feature type="compositionally biased region" description="Basic and acidic residues" evidence="7">
    <location>
        <begin position="43"/>
        <end position="61"/>
    </location>
</feature>
<dbReference type="PANTHER" id="PTHR45770">
    <property type="entry name" value="ATP-DEPENDENT 6-PHOSPHOFRUCTOKINASE 1"/>
    <property type="match status" value="1"/>
</dbReference>
<keyword evidence="2" id="KW-0021">Allosteric enzyme</keyword>
<evidence type="ECO:0000256" key="3">
    <source>
        <dbReference type="ARBA" id="ARBA00022679"/>
    </source>
</evidence>
<evidence type="ECO:0000259" key="8">
    <source>
        <dbReference type="Pfam" id="PF00365"/>
    </source>
</evidence>
<evidence type="ECO:0000256" key="1">
    <source>
        <dbReference type="ARBA" id="ARBA00001946"/>
    </source>
</evidence>
<dbReference type="Gene3D" id="3.40.50.450">
    <property type="match status" value="1"/>
</dbReference>
<evidence type="ECO:0000313" key="9">
    <source>
        <dbReference type="EMBL" id="AWA45015.1"/>
    </source>
</evidence>
<reference evidence="9" key="1">
    <citation type="submission" date="2018-04" db="EMBL/GenBank/DDBJ databases">
        <title>Comparative Analysis of Homologous Sequences of Saccharum officinarum and Saccharum spontaneum Reveals Independent Polyploidization Events.</title>
        <authorList>
            <person name="Sharma A."/>
            <person name="Song J."/>
            <person name="Lin Q."/>
            <person name="Singh R."/>
            <person name="Ramos N."/>
            <person name="Wang K."/>
            <person name="Zhang J."/>
            <person name="Ming R."/>
            <person name="Yu Q."/>
        </authorList>
    </citation>
    <scope>NUCLEOTIDE SEQUENCE</scope>
</reference>
<evidence type="ECO:0000256" key="4">
    <source>
        <dbReference type="ARBA" id="ARBA00022723"/>
    </source>
</evidence>
<sequence>MAPPPASPADSAPDPRPIASAPVPITVPSPRDHTHHHHHHLLDRRDTPRGRAWDWEPERNRRGGAMDGAAAVKQVSGEAGYVLEDVPHVSDYLPDLPTYPNPLQDNPAYSVVKQYFVNPDDTVCQKIVVHKDGPRGNHFRRAGPRQRVYFEPDEVHACIVTCGGLCPGLNTVIREIVCGLSDMYGVTKILGIQGGYRGFYARNTITLTPKSVNDIHKRGGTILGSSRGGHDTVKIVDSIQDRGINQVYVIGGDGTQRGAGVIFEVIDKSFGFDTAVEEAQRAINAAHVEAVSAENGIGLVKLMGRHSGFIAHYATLASRDVDCCLIPESPFYLEGEGGLFRYIEKRLKDNGHMVIVVAEGAGQKLIAETMQSIGKDASGNELLLDVGLWLSQKINEYFKKNKMTINLKYIDPTYMIRAIPSNASDNVYCTLLAHSVVHGAMAGYTGFTIGQVNGRHCYIPFYRITEKQNRVSITDRMWARLLSSTNQPSFLCNKVVEEAKKEQERAAQLLDGSPSHRKVDEKVPPASNLGGTK</sequence>
<dbReference type="PRINTS" id="PR00476">
    <property type="entry name" value="PHFRCTKINASE"/>
</dbReference>
<dbReference type="InterPro" id="IPR022953">
    <property type="entry name" value="ATP_PFK"/>
</dbReference>
<dbReference type="Pfam" id="PF00365">
    <property type="entry name" value="PFK"/>
    <property type="match status" value="2"/>
</dbReference>
<feature type="region of interest" description="Disordered" evidence="7">
    <location>
        <begin position="503"/>
        <end position="533"/>
    </location>
</feature>
<dbReference type="FunFam" id="3.40.50.460:FF:000018">
    <property type="entry name" value="Phosphofructokinase"/>
    <property type="match status" value="1"/>
</dbReference>
<feature type="domain" description="Phosphofructokinase" evidence="8">
    <location>
        <begin position="266"/>
        <end position="438"/>
    </location>
</feature>
<dbReference type="UniPathway" id="UPA00109">
    <property type="reaction ID" value="UER00182"/>
</dbReference>
<dbReference type="AlphaFoldDB" id="A0A678TQF6"/>
<dbReference type="InterPro" id="IPR035966">
    <property type="entry name" value="PKF_sf"/>
</dbReference>
<dbReference type="Gene3D" id="3.40.50.460">
    <property type="entry name" value="Phosphofructokinase domain"/>
    <property type="match status" value="1"/>
</dbReference>
<feature type="region of interest" description="Disordered" evidence="7">
    <location>
        <begin position="1"/>
        <end position="67"/>
    </location>
</feature>
<evidence type="ECO:0000256" key="6">
    <source>
        <dbReference type="ARBA" id="ARBA00022842"/>
    </source>
</evidence>
<comment type="cofactor">
    <cofactor evidence="1">
        <name>Mg(2+)</name>
        <dbReference type="ChEBI" id="CHEBI:18420"/>
    </cofactor>
</comment>
<keyword evidence="4" id="KW-0479">Metal-binding</keyword>
<dbReference type="GO" id="GO:0046872">
    <property type="term" value="F:metal ion binding"/>
    <property type="evidence" value="ECO:0007669"/>
    <property type="project" value="UniProtKB-KW"/>
</dbReference>
<dbReference type="SUPFAM" id="SSF53784">
    <property type="entry name" value="Phosphofructokinase"/>
    <property type="match status" value="1"/>
</dbReference>
<evidence type="ECO:0000256" key="2">
    <source>
        <dbReference type="ARBA" id="ARBA00022533"/>
    </source>
</evidence>
<feature type="compositionally biased region" description="Basic residues" evidence="7">
    <location>
        <begin position="33"/>
        <end position="42"/>
    </location>
</feature>
<evidence type="ECO:0000256" key="5">
    <source>
        <dbReference type="ARBA" id="ARBA00022777"/>
    </source>
</evidence>
<keyword evidence="3" id="KW-0808">Transferase</keyword>
<protein>
    <submittedName>
        <fullName evidence="9">ATP-dependent 6-phosphofructokinase</fullName>
    </submittedName>
</protein>
<keyword evidence="6" id="KW-0460">Magnesium</keyword>
<dbReference type="InterPro" id="IPR000023">
    <property type="entry name" value="Phosphofructokinase_dom"/>
</dbReference>
<accession>A0A678TQF6</accession>
<dbReference type="InterPro" id="IPR050929">
    <property type="entry name" value="PFKA"/>
</dbReference>
<dbReference type="GO" id="GO:0003872">
    <property type="term" value="F:6-phosphofructokinase activity"/>
    <property type="evidence" value="ECO:0007669"/>
    <property type="project" value="InterPro"/>
</dbReference>
<dbReference type="EMBL" id="MH182556">
    <property type="protein sequence ID" value="AWA45015.1"/>
    <property type="molecule type" value="Genomic_DNA"/>
</dbReference>
<evidence type="ECO:0000256" key="7">
    <source>
        <dbReference type="SAM" id="MobiDB-lite"/>
    </source>
</evidence>
<keyword evidence="5 9" id="KW-0418">Kinase</keyword>
<feature type="domain" description="Phosphofructokinase" evidence="8">
    <location>
        <begin position="158"/>
        <end position="260"/>
    </location>
</feature>
<organism evidence="9">
    <name type="scientific">Saccharum officinarum</name>
    <name type="common">Sugarcane</name>
    <dbReference type="NCBI Taxonomy" id="4547"/>
    <lineage>
        <taxon>Eukaryota</taxon>
        <taxon>Viridiplantae</taxon>
        <taxon>Streptophyta</taxon>
        <taxon>Embryophyta</taxon>
        <taxon>Tracheophyta</taxon>
        <taxon>Spermatophyta</taxon>
        <taxon>Magnoliopsida</taxon>
        <taxon>Liliopsida</taxon>
        <taxon>Poales</taxon>
        <taxon>Poaceae</taxon>
        <taxon>PACMAD clade</taxon>
        <taxon>Panicoideae</taxon>
        <taxon>Andropogonodae</taxon>
        <taxon>Andropogoneae</taxon>
        <taxon>Saccharinae</taxon>
        <taxon>Saccharum</taxon>
        <taxon>Saccharum officinarum species complex</taxon>
    </lineage>
</organism>
<dbReference type="GO" id="GO:0006002">
    <property type="term" value="P:fructose 6-phosphate metabolic process"/>
    <property type="evidence" value="ECO:0007669"/>
    <property type="project" value="InterPro"/>
</dbReference>
<proteinExistence type="predicted"/>
<gene>
    <name evidence="9" type="ORF">SO116P10_000009</name>
</gene>
<feature type="compositionally biased region" description="Low complexity" evidence="7">
    <location>
        <begin position="8"/>
        <end position="22"/>
    </location>
</feature>